<evidence type="ECO:0000313" key="3">
    <source>
        <dbReference type="Proteomes" id="UP000288096"/>
    </source>
</evidence>
<gene>
    <name evidence="2" type="ORF">DENIS_3197</name>
</gene>
<reference evidence="3" key="1">
    <citation type="submission" date="2017-11" db="EMBL/GenBank/DDBJ databases">
        <authorList>
            <person name="Watanabe M."/>
            <person name="Kojima H."/>
        </authorList>
    </citation>
    <scope>NUCLEOTIDE SEQUENCE [LARGE SCALE GENOMIC DNA]</scope>
    <source>
        <strain evidence="3">Tokyo 01</strain>
    </source>
</reference>
<dbReference type="InterPro" id="IPR019734">
    <property type="entry name" value="TPR_rpt"/>
</dbReference>
<dbReference type="Pfam" id="PF13181">
    <property type="entry name" value="TPR_8"/>
    <property type="match status" value="1"/>
</dbReference>
<proteinExistence type="predicted"/>
<accession>A0A401FZ34</accession>
<protein>
    <submittedName>
        <fullName evidence="2">Uncharacterized protein</fullName>
    </submittedName>
</protein>
<dbReference type="Gene3D" id="1.25.40.10">
    <property type="entry name" value="Tetratricopeptide repeat domain"/>
    <property type="match status" value="3"/>
</dbReference>
<keyword evidence="3" id="KW-1185">Reference proteome</keyword>
<dbReference type="InterPro" id="IPR011990">
    <property type="entry name" value="TPR-like_helical_dom_sf"/>
</dbReference>
<dbReference type="Proteomes" id="UP000288096">
    <property type="component" value="Unassembled WGS sequence"/>
</dbReference>
<dbReference type="SMART" id="SM00028">
    <property type="entry name" value="TPR"/>
    <property type="match status" value="4"/>
</dbReference>
<keyword evidence="1" id="KW-0802">TPR repeat</keyword>
<organism evidence="2 3">
    <name type="scientific">Desulfonema ishimotonii</name>
    <dbReference type="NCBI Taxonomy" id="45657"/>
    <lineage>
        <taxon>Bacteria</taxon>
        <taxon>Pseudomonadati</taxon>
        <taxon>Thermodesulfobacteriota</taxon>
        <taxon>Desulfobacteria</taxon>
        <taxon>Desulfobacterales</taxon>
        <taxon>Desulfococcaceae</taxon>
        <taxon>Desulfonema</taxon>
    </lineage>
</organism>
<dbReference type="EMBL" id="BEXT01000001">
    <property type="protein sequence ID" value="GBC62228.1"/>
    <property type="molecule type" value="Genomic_DNA"/>
</dbReference>
<dbReference type="SUPFAM" id="SSF48452">
    <property type="entry name" value="TPR-like"/>
    <property type="match status" value="2"/>
</dbReference>
<feature type="repeat" description="TPR" evidence="1">
    <location>
        <begin position="453"/>
        <end position="486"/>
    </location>
</feature>
<reference evidence="3" key="2">
    <citation type="submission" date="2019-01" db="EMBL/GenBank/DDBJ databases">
        <title>Genome sequence of Desulfonema ishimotonii strain Tokyo 01.</title>
        <authorList>
            <person name="Fukui M."/>
        </authorList>
    </citation>
    <scope>NUCLEOTIDE SEQUENCE [LARGE SCALE GENOMIC DNA]</scope>
    <source>
        <strain evidence="3">Tokyo 01</strain>
    </source>
</reference>
<dbReference type="PANTHER" id="PTHR12558:SF13">
    <property type="entry name" value="CELL DIVISION CYCLE PROTEIN 27 HOMOLOG"/>
    <property type="match status" value="1"/>
</dbReference>
<dbReference type="AlphaFoldDB" id="A0A401FZ34"/>
<sequence>MRYLLSGILVIAAATALYFIGLRLFSQVCCLRADHFFAKGQYGLSAGCLEKAVTYQPEDDRLYSRLGEIYFEMVNSASDPEKAVSLLKQATAFYLEAARLNPLDAQVAYGLARCAVLRRNDPGDTDVSQPLAHFERAVRLRPHSIRYNYALARQLHEQKAYARRDAVIQKLVSGWPPAWHYLKKEGFWSDEVRAACVRGLHSALKADNLPRQTCMALSGIMAGENNWSESLAYYQKALGFQAFQNTAGHYIRLAELQLKTGAETAAGETFYRALHMAKTGARKSCFQRVYGLCRRETAWDLFDAVYEKARPLFLYPRDADMLAVRSFMDQKAYVRARALLISVNEGEPVAAAFYWLARIAEIRKKWDEMELASQKATVLAPENSQYHLMFSRALVQLRKLDPAEKAASAAIRCSQKASPWLYHHRARIRWRVQDYPGALEDWLRAIRLRPGHAAFYAQAAEAFQKLGDAKSCVDYYQKAMTADPENARYKKRYAALRPFARE</sequence>
<comment type="caution">
    <text evidence="2">The sequence shown here is derived from an EMBL/GenBank/DDBJ whole genome shotgun (WGS) entry which is preliminary data.</text>
</comment>
<dbReference type="PANTHER" id="PTHR12558">
    <property type="entry name" value="CELL DIVISION CYCLE 16,23,27"/>
    <property type="match status" value="1"/>
</dbReference>
<dbReference type="PROSITE" id="PS50005">
    <property type="entry name" value="TPR"/>
    <property type="match status" value="1"/>
</dbReference>
<evidence type="ECO:0000313" key="2">
    <source>
        <dbReference type="EMBL" id="GBC62228.1"/>
    </source>
</evidence>
<name>A0A401FZ34_9BACT</name>
<evidence type="ECO:0000256" key="1">
    <source>
        <dbReference type="PROSITE-ProRule" id="PRU00339"/>
    </source>
</evidence>